<dbReference type="EMBL" id="CM056805">
    <property type="protein sequence ID" value="KAJ8706969.1"/>
    <property type="molecule type" value="Genomic_DNA"/>
</dbReference>
<name>A0ACC2Q2G9_9NEOP</name>
<protein>
    <submittedName>
        <fullName evidence="1">Uncharacterized protein</fullName>
    </submittedName>
</protein>
<keyword evidence="2" id="KW-1185">Reference proteome</keyword>
<evidence type="ECO:0000313" key="1">
    <source>
        <dbReference type="EMBL" id="KAJ8706969.1"/>
    </source>
</evidence>
<reference evidence="1" key="1">
    <citation type="submission" date="2023-03" db="EMBL/GenBank/DDBJ databases">
        <title>Chromosome-level genomes of two armyworms, Mythimna separata and Mythimna loreyi, provide insights into the biosynthesis and reception of sex pheromones.</title>
        <authorList>
            <person name="Zhao H."/>
        </authorList>
    </citation>
    <scope>NUCLEOTIDE SEQUENCE</scope>
    <source>
        <strain evidence="1">BeijingLab</strain>
    </source>
</reference>
<evidence type="ECO:0000313" key="2">
    <source>
        <dbReference type="Proteomes" id="UP001231649"/>
    </source>
</evidence>
<dbReference type="Proteomes" id="UP001231649">
    <property type="component" value="Chromosome 29"/>
</dbReference>
<sequence length="2269" mass="259773">MTMLKDDVFTVDTELSSNRHAITIQEETERNSPGTKSPERLKSLEPSNSSEDSNSNNPTRDTDGRDHEEPLPITPTKEEKTQKYSSMSAEVCFPKSRPVVQRKLSRKVDVRYVNIKQKIKSSCMVACDQQQCPVIQERLNHHKRMHHSKYKKIDNACSTRMKMADQAVNVSPTLSRSRLPKCTLPHLDEGRCVQTDITMTDFSPNRFYIKKPTNEPTSDDKTDIFDVGSRRNIYKDHLRNEILDWLRNVPMFFSLNLTTKDIKDNVVYNLVENINALTLEANEETYESKTKMRIDECLNRLPMWLHGTKKEQILFKDSLKEKLWNKIIGLNKIFLGINYERDVDIKLKSNRSYEREIIDWSLQLLLDPAGSVTRRQIVDLLKKRLYPLLKIPLHTTSYKLILKGEIIDILDDMPLMFTSPRYRTVQLNKLAEELANRLLSIQIKQELSSPKNARMSASVFRQIAGQVTGLPVPKPVYNHKDLVWQKVGECLDKFPVCNRFDLQTEICSSFIDSKCCLYSGINGITIKDEISQFLRDTGKVSVDKSQIIANMIVKHVICGLKDARKTATTSFDSVIPELTGAISVYTLGSNNFQLLPVTSTPKKAQKKDVPKLNPNETNYIEQVAALVTVWMNSLPKQYNDEPGFKKTIIYDLAGDIMDHQKLHQLAPESVSDNEKYQKYLIYKWLCKFSFFEDSKLRTDAVPLVTEFQRKLRNIPVPNLTASQHGTRQEMEHIKHMEGGRGWKEDYVPKGIDVLEDQISVWMNEQPSEIYNSKDKGKRNKMVHELALNLQDHLRNKDEESKIEADINQWLKKVVKPKEKEHINLLTQDLKAKIVELPQDQTLGVRHEERNREMLVKMAAKRQKAAGGPSTDYNEDVSNIGNIQGDPVRTIREFIGKYIEHYYDIDDPMAQGAFAHLLKTELRKLAPPTRKDVYKHFEQSKTHQRFRPESLYNELEYIKIISDWLNNIPIDPSYNTVGNKDRIHFINDLARNIQEIEEERNENPNVMNYNYLIASTILTSMNTYDLPIPREHMNNTHLMANQLLEKVAELRPSESHITQASAANDSLSSSIMMSDIKEQNLSDFINDYIRINGREIADDELKLEAWTARLLKEIKKMANEGIDPTKLTKAQVYEKFASVPIPTEESVEAFGLKIHYVKEISDWMKNLPLLPIHKNDIESAEERIEMISELSEKMCDTEAIRRANPNDNSADKQLEEYIANWISSLPLDKSKDINIPILVQQLMIRMNKGSRHGSKASLEKQPTSPGKSINKILSSSKKGKEDQKSSSKHLPRNVSKECCKGKTPAEVIVEAIETWSNKLPIKMQDKDTVKAMKEDIARQLYQKIGELNVDPRVFNDELLYRELLDDEIETQLENVPQNSELQTKREQLKEGLINQIVGTNQIIKENSAGDNYRHKLETTIDASIPNPVKSEQVFDPGFEIYKNHLADMFILENFDHANDDVKATHEKRIRRAIDKYFASAQNKNALPLDKNQIYNELYSALFKVPMPNENSVIDEVEQVKTRCEIDAWYEKLPIQETDNINELLERDQILSTLAKKIHEYEKTGCKADENINKETRKWLEKLPLQSGQQGIDEHVKQLQNILKSTAAARKYVPPEPETKGKSKKVVHKAKKGAKDPNTSQVPGPSLYVPPKSSALQSKSTNVKPCCQSISPMSDKKPGDMIAEIVEEWCKQLPLISTEENNKAIMDNVATRIIILISELNMDSEIFNDDFVYDELLDVELDKVMAGLPVCCDFDKSINARKYQLKQQIKSIKPLIKEEKARYSYKQELNSTVASILKEPHDTSADKLAEFNKLKEEIVENFVLYYYHLNDEDARQFYKNQIHDAVVKFCIEIEDNAGTGEKVDPLIKRNQLLCELQKIPVPETALKEEVAEIKMKKEVIQFLHEQSIPDGDTKETVIKHLAKKLSNIEKSGYSPTNEKKMKLDISRCITKLKKEVSPQAVQSFVTKLKYNEAERNAPPMTSSQASNLNQDEIVQDCRSTSLKQYGTYQPGMPIQTTDTDANYYTPISIHPYGSQARALSPNERRPEQPLSESPMRTGDFRSRSFLRSSANPQVVTPHSMIPQSHLSRPPMNLNVSLGSAMPSLEREPLSKSFPQYRPTHRMREATSGPMLSTPRQVKQSPYSPQQQQGLVPAKDTTSDSIFEAPIFEPVPFPYSDPFQLASSGRHTLPRRPFGGPDYARGFRMQAGPIVDDRGPPAIGGSDDDETCICERCSPKNRRGIPVCLMPMDHSFEDCLGVPLWYGMHFPDCIFY</sequence>
<accession>A0ACC2Q2G9</accession>
<organism evidence="1 2">
    <name type="scientific">Mythimna loreyi</name>
    <dbReference type="NCBI Taxonomy" id="667449"/>
    <lineage>
        <taxon>Eukaryota</taxon>
        <taxon>Metazoa</taxon>
        <taxon>Ecdysozoa</taxon>
        <taxon>Arthropoda</taxon>
        <taxon>Hexapoda</taxon>
        <taxon>Insecta</taxon>
        <taxon>Pterygota</taxon>
        <taxon>Neoptera</taxon>
        <taxon>Endopterygota</taxon>
        <taxon>Lepidoptera</taxon>
        <taxon>Glossata</taxon>
        <taxon>Ditrysia</taxon>
        <taxon>Noctuoidea</taxon>
        <taxon>Noctuidae</taxon>
        <taxon>Noctuinae</taxon>
        <taxon>Hadenini</taxon>
        <taxon>Mythimna</taxon>
    </lineage>
</organism>
<gene>
    <name evidence="1" type="ORF">PYW08_011103</name>
</gene>
<proteinExistence type="predicted"/>
<comment type="caution">
    <text evidence="1">The sequence shown here is derived from an EMBL/GenBank/DDBJ whole genome shotgun (WGS) entry which is preliminary data.</text>
</comment>